<dbReference type="AlphaFoldDB" id="A0A6I6GAM8"/>
<organism evidence="1 2">
    <name type="scientific">Phnomibacter ginsenosidimutans</name>
    <dbReference type="NCBI Taxonomy" id="2676868"/>
    <lineage>
        <taxon>Bacteria</taxon>
        <taxon>Pseudomonadati</taxon>
        <taxon>Bacteroidota</taxon>
        <taxon>Chitinophagia</taxon>
        <taxon>Chitinophagales</taxon>
        <taxon>Chitinophagaceae</taxon>
        <taxon>Phnomibacter</taxon>
    </lineage>
</organism>
<dbReference type="Gene3D" id="2.40.160.50">
    <property type="entry name" value="membrane protein fhac: a member of the omp85/tpsb transporter family"/>
    <property type="match status" value="1"/>
</dbReference>
<dbReference type="EMBL" id="CP046566">
    <property type="protein sequence ID" value="QGW29936.1"/>
    <property type="molecule type" value="Genomic_DNA"/>
</dbReference>
<proteinExistence type="predicted"/>
<gene>
    <name evidence="1" type="ORF">GLV81_00515</name>
</gene>
<reference evidence="1 2" key="1">
    <citation type="submission" date="2019-11" db="EMBL/GenBank/DDBJ databases">
        <authorList>
            <person name="Im W.T."/>
        </authorList>
    </citation>
    <scope>NUCLEOTIDE SEQUENCE [LARGE SCALE GENOMIC DNA]</scope>
    <source>
        <strain evidence="1 2">SB-02</strain>
    </source>
</reference>
<accession>A0A6I6GAM8</accession>
<evidence type="ECO:0008006" key="3">
    <source>
        <dbReference type="Google" id="ProtNLM"/>
    </source>
</evidence>
<sequence>MAQVSSVQFGKNRIQYRKYNWRFYQTDNFNIHFTEGGLELAKYVLQVAEEELPQLEAFTEMALQRRANVVLYNSYDDAQTSNIGLENAETDPGGMTRLVNNKMIIYFNGNHKDLRHQIRQGIAQILLANRLFGENLGEVASNAALLDLPKWLTDGYIAYAAENWSVEKDDELKNALLANEYKNFYGLAFDYPELAGHAFFHYLAKKYKKENVTYFMYLSILYKNTNDASQRICRKKLKTVLKEMMEEETEMYYEDIRGRRNYPKGSIAVTEDINKNQDFYHFAANPNARSYTYAVAEYKKGFYNVSLYENFVNRKVLIKNGIRTYKHERNPLYPVMSWDGKGSRLAVIYWEKGQVKLMVYDLVNRMVTKKVDLPFDQVQDAQYYLDHKRLILSAVKNGHTDIFVYNIETAKIDQITNDVWDDIDASFVSFPNKYGIIFSSNRPSATTAGGDTSIPSDYRYNVFLADVDDKGGFRQITQLSDMKMGNARYPMQYNMNHFTFVSDETGVANRYAGFFTTKAEGLDTLVIIGDEILRNPSIKEVDSTLKAWDRSEPDSIGLIALTKDSTYTFPMTNYQSSLLETRIAGDKGQVSEVTQQSGLKMLYRLRVDSVTLRRRNVNARPTTYVKEVWAEARKEKGEGTKYQTGTAAADTSGGFSFLGEFVKKADTISRITGPVAVDKSAERKQLLETARLYKYKLRFSNDVASVGLTNNLVLTRYQPYQGGIGPIQLNNGNNLSWLLMASLSDVMEDYRISGGMKPGFDLTDNEYFIDFQNRRKRIDWGFMYYRAKNSNTPVNLPNTQFYYPGVTITNLYQGNVAYPLDKVRSVRLIGGVRFDRVIVSAVDRPSLRQEDENLEYANLRAEYVHDNSLVKTSNIWNGIRWKVYMETIMGLQKSALLAGQKETRQFTYNMGADFRYYVPIYRNFIWAVRGAGDISWGNQKLIYYLGGVDSWISPKFNNANQPRQDVNYVYQTLAVNLRGYQQNVANGNNALVINSEFRLPLMSTFFNRPVNNAFLRNLQLVQFFDLGSAWEGTFKGLSRPNVVYSAPGNPVSVNIKAGGIGPFVGGYGFGARSTLLGYFLKVDAGWPMGGFFKGKPAWYFSMGFDF</sequence>
<evidence type="ECO:0000313" key="1">
    <source>
        <dbReference type="EMBL" id="QGW29936.1"/>
    </source>
</evidence>
<keyword evidence="2" id="KW-1185">Reference proteome</keyword>
<dbReference type="SUPFAM" id="SSF82171">
    <property type="entry name" value="DPP6 N-terminal domain-like"/>
    <property type="match status" value="1"/>
</dbReference>
<dbReference type="Proteomes" id="UP000426027">
    <property type="component" value="Chromosome"/>
</dbReference>
<name>A0A6I6GAM8_9BACT</name>
<dbReference type="KEGG" id="fls:GLV81_00515"/>
<dbReference type="InterPro" id="IPR011042">
    <property type="entry name" value="6-blade_b-propeller_TolB-like"/>
</dbReference>
<evidence type="ECO:0000313" key="2">
    <source>
        <dbReference type="Proteomes" id="UP000426027"/>
    </source>
</evidence>
<dbReference type="Gene3D" id="2.120.10.30">
    <property type="entry name" value="TolB, C-terminal domain"/>
    <property type="match status" value="1"/>
</dbReference>
<protein>
    <recommendedName>
        <fullName evidence="3">Biopolymer transporter Tol</fullName>
    </recommendedName>
</protein>